<accession>A0A401SIQ5</accession>
<feature type="compositionally biased region" description="Basic and acidic residues" evidence="1">
    <location>
        <begin position="79"/>
        <end position="89"/>
    </location>
</feature>
<evidence type="ECO:0000313" key="2">
    <source>
        <dbReference type="EMBL" id="GCC30220.1"/>
    </source>
</evidence>
<sequence>MTESRSFSRREIATSARAPRFLFRPVFLLNLNLGLVCKGLQCDERCRLGALTPLTVFEQGKAWVTENERRATVCLTNRNHTEKPREKSPRSLKRNRADGCLSARMKREDSVASNAMELGPEPLTFMSQLGVAALTVAPAVPLITD</sequence>
<evidence type="ECO:0000256" key="1">
    <source>
        <dbReference type="SAM" id="MobiDB-lite"/>
    </source>
</evidence>
<protein>
    <submittedName>
        <fullName evidence="2">Uncharacterized protein</fullName>
    </submittedName>
</protein>
<evidence type="ECO:0000313" key="3">
    <source>
        <dbReference type="Proteomes" id="UP000287033"/>
    </source>
</evidence>
<proteinExistence type="predicted"/>
<feature type="region of interest" description="Disordered" evidence="1">
    <location>
        <begin position="77"/>
        <end position="99"/>
    </location>
</feature>
<dbReference type="AlphaFoldDB" id="A0A401SIQ5"/>
<keyword evidence="3" id="KW-1185">Reference proteome</keyword>
<comment type="caution">
    <text evidence="2">The sequence shown here is derived from an EMBL/GenBank/DDBJ whole genome shotgun (WGS) entry which is preliminary data.</text>
</comment>
<organism evidence="2 3">
    <name type="scientific">Chiloscyllium punctatum</name>
    <name type="common">Brownbanded bambooshark</name>
    <name type="synonym">Hemiscyllium punctatum</name>
    <dbReference type="NCBI Taxonomy" id="137246"/>
    <lineage>
        <taxon>Eukaryota</taxon>
        <taxon>Metazoa</taxon>
        <taxon>Chordata</taxon>
        <taxon>Craniata</taxon>
        <taxon>Vertebrata</taxon>
        <taxon>Chondrichthyes</taxon>
        <taxon>Elasmobranchii</taxon>
        <taxon>Galeomorphii</taxon>
        <taxon>Galeoidea</taxon>
        <taxon>Orectolobiformes</taxon>
        <taxon>Hemiscylliidae</taxon>
        <taxon>Chiloscyllium</taxon>
    </lineage>
</organism>
<name>A0A401SIQ5_CHIPU</name>
<dbReference type="EMBL" id="BEZZ01000291">
    <property type="protein sequence ID" value="GCC30220.1"/>
    <property type="molecule type" value="Genomic_DNA"/>
</dbReference>
<gene>
    <name evidence="2" type="ORF">chiPu_0008668</name>
</gene>
<reference evidence="2 3" key="1">
    <citation type="journal article" date="2018" name="Nat. Ecol. Evol.">
        <title>Shark genomes provide insights into elasmobranch evolution and the origin of vertebrates.</title>
        <authorList>
            <person name="Hara Y"/>
            <person name="Yamaguchi K"/>
            <person name="Onimaru K"/>
            <person name="Kadota M"/>
            <person name="Koyanagi M"/>
            <person name="Keeley SD"/>
            <person name="Tatsumi K"/>
            <person name="Tanaka K"/>
            <person name="Motone F"/>
            <person name="Kageyama Y"/>
            <person name="Nozu R"/>
            <person name="Adachi N"/>
            <person name="Nishimura O"/>
            <person name="Nakagawa R"/>
            <person name="Tanegashima C"/>
            <person name="Kiyatake I"/>
            <person name="Matsumoto R"/>
            <person name="Murakumo K"/>
            <person name="Nishida K"/>
            <person name="Terakita A"/>
            <person name="Kuratani S"/>
            <person name="Sato K"/>
            <person name="Hyodo S Kuraku.S."/>
        </authorList>
    </citation>
    <scope>NUCLEOTIDE SEQUENCE [LARGE SCALE GENOMIC DNA]</scope>
</reference>
<dbReference type="Proteomes" id="UP000287033">
    <property type="component" value="Unassembled WGS sequence"/>
</dbReference>